<dbReference type="EMBL" id="APSA01000006">
    <property type="protein sequence ID" value="ENX37822.1"/>
    <property type="molecule type" value="Genomic_DNA"/>
</dbReference>
<reference evidence="3" key="2">
    <citation type="submission" date="2022-09" db="EMBL/GenBank/DDBJ databases">
        <title>Intensive care unit water sources are persistently colonized with multi-drug resistant bacteria and are the site of extensive horizontal gene transfer of antibiotic resistance genes.</title>
        <authorList>
            <person name="Diorio-Toth L."/>
        </authorList>
    </citation>
    <scope>NUCLEOTIDE SEQUENCE</scope>
    <source>
        <strain evidence="3">GD04005</strain>
    </source>
</reference>
<dbReference type="STRING" id="1217698.F888_02002"/>
<sequence length="41" mass="4252">MKKILLTFTTLLAISTGAMATDLSPKHDTIRGGGCGFSCGH</sequence>
<evidence type="ECO:0000256" key="1">
    <source>
        <dbReference type="SAM" id="SignalP"/>
    </source>
</evidence>
<organism evidence="2 4">
    <name type="scientific">Acinetobacter courvalinii</name>
    <dbReference type="NCBI Taxonomy" id="280147"/>
    <lineage>
        <taxon>Bacteria</taxon>
        <taxon>Pseudomonadati</taxon>
        <taxon>Pseudomonadota</taxon>
        <taxon>Gammaproteobacteria</taxon>
        <taxon>Moraxellales</taxon>
        <taxon>Moraxellaceae</taxon>
        <taxon>Acinetobacter</taxon>
    </lineage>
</organism>
<name>N9RF84_9GAMM</name>
<feature type="chain" id="PRO_5044737387" evidence="1">
    <location>
        <begin position="21"/>
        <end position="41"/>
    </location>
</feature>
<dbReference type="PATRIC" id="fig|1217698.3.peg.1945"/>
<comment type="caution">
    <text evidence="2">The sequence shown here is derived from an EMBL/GenBank/DDBJ whole genome shotgun (WGS) entry which is preliminary data.</text>
</comment>
<keyword evidence="1" id="KW-0732">Signal</keyword>
<protein>
    <submittedName>
        <fullName evidence="2">Uncharacterized protein</fullName>
    </submittedName>
</protein>
<dbReference type="AlphaFoldDB" id="N9RF84"/>
<keyword evidence="4" id="KW-1185">Reference proteome</keyword>
<dbReference type="RefSeq" id="WP_005285396.1">
    <property type="nucleotide sequence ID" value="NZ_CP180027.1"/>
</dbReference>
<proteinExistence type="predicted"/>
<evidence type="ECO:0000313" key="3">
    <source>
        <dbReference type="EMBL" id="MDH0563235.1"/>
    </source>
</evidence>
<accession>N9RF84</accession>
<gene>
    <name evidence="2" type="ORF">F888_02002</name>
    <name evidence="3" type="ORF">N7644_05975</name>
</gene>
<dbReference type="Proteomes" id="UP000013200">
    <property type="component" value="Unassembled WGS sequence"/>
</dbReference>
<evidence type="ECO:0000313" key="4">
    <source>
        <dbReference type="Proteomes" id="UP000013200"/>
    </source>
</evidence>
<dbReference type="HOGENOM" id="CLU_3194907_0_0_6"/>
<evidence type="ECO:0000313" key="2">
    <source>
        <dbReference type="EMBL" id="ENX37822.1"/>
    </source>
</evidence>
<feature type="signal peptide" evidence="1">
    <location>
        <begin position="1"/>
        <end position="20"/>
    </location>
</feature>
<reference evidence="2 4" key="1">
    <citation type="submission" date="2013-02" db="EMBL/GenBank/DDBJ databases">
        <title>The Genome Sequence of Acinetobacter sp. NIPH 3623.</title>
        <authorList>
            <consortium name="The Broad Institute Genome Sequencing Platform"/>
            <consortium name="The Broad Institute Genome Sequencing Center for Infectious Disease"/>
            <person name="Cerqueira G."/>
            <person name="Feldgarden M."/>
            <person name="Courvalin P."/>
            <person name="Perichon B."/>
            <person name="Grillot-Courvalin C."/>
            <person name="Clermont D."/>
            <person name="Rocha E."/>
            <person name="Yoon E.-J."/>
            <person name="Nemec A."/>
            <person name="Walker B."/>
            <person name="Young S.K."/>
            <person name="Zeng Q."/>
            <person name="Gargeya S."/>
            <person name="Fitzgerald M."/>
            <person name="Haas B."/>
            <person name="Abouelleil A."/>
            <person name="Alvarado L."/>
            <person name="Arachchi H.M."/>
            <person name="Berlin A.M."/>
            <person name="Chapman S.B."/>
            <person name="Dewar J."/>
            <person name="Goldberg J."/>
            <person name="Griggs A."/>
            <person name="Gujja S."/>
            <person name="Hansen M."/>
            <person name="Howarth C."/>
            <person name="Imamovic A."/>
            <person name="Larimer J."/>
            <person name="McCowan C."/>
            <person name="Murphy C."/>
            <person name="Neiman D."/>
            <person name="Pearson M."/>
            <person name="Priest M."/>
            <person name="Roberts A."/>
            <person name="Saif S."/>
            <person name="Shea T."/>
            <person name="Sisk P."/>
            <person name="Sykes S."/>
            <person name="Wortman J."/>
            <person name="Nusbaum C."/>
            <person name="Birren B."/>
        </authorList>
    </citation>
    <scope>NUCLEOTIDE SEQUENCE [LARGE SCALE GENOMIC DNA]</scope>
    <source>
        <strain evidence="2 4">NIPH 3623</strain>
    </source>
</reference>
<dbReference type="Proteomes" id="UP001159329">
    <property type="component" value="Unassembled WGS sequence"/>
</dbReference>
<dbReference type="EMBL" id="JAOEEO010000001">
    <property type="protein sequence ID" value="MDH0563235.1"/>
    <property type="molecule type" value="Genomic_DNA"/>
</dbReference>